<proteinExistence type="predicted"/>
<dbReference type="GO" id="GO:0005886">
    <property type="term" value="C:plasma membrane"/>
    <property type="evidence" value="ECO:0007669"/>
    <property type="project" value="InterPro"/>
</dbReference>
<dbReference type="Pfam" id="PF09604">
    <property type="entry name" value="Potass_KdpF"/>
    <property type="match status" value="1"/>
</dbReference>
<evidence type="ECO:0000313" key="2">
    <source>
        <dbReference type="EMBL" id="EWY42439.1"/>
    </source>
</evidence>
<dbReference type="Proteomes" id="UP000019486">
    <property type="component" value="Unassembled WGS sequence"/>
</dbReference>
<organism evidence="2 3">
    <name type="scientific">Skermanella stibiiresistens SB22</name>
    <dbReference type="NCBI Taxonomy" id="1385369"/>
    <lineage>
        <taxon>Bacteria</taxon>
        <taxon>Pseudomonadati</taxon>
        <taxon>Pseudomonadota</taxon>
        <taxon>Alphaproteobacteria</taxon>
        <taxon>Rhodospirillales</taxon>
        <taxon>Azospirillaceae</taxon>
        <taxon>Skermanella</taxon>
    </lineage>
</organism>
<gene>
    <name evidence="2" type="ORF">N825_00420</name>
</gene>
<dbReference type="STRING" id="1385369.N825_00420"/>
<name>W9H8Q3_9PROT</name>
<reference evidence="2 3" key="1">
    <citation type="submission" date="2013-08" db="EMBL/GenBank/DDBJ databases">
        <title>The genome sequence of Skermanella stibiiresistens.</title>
        <authorList>
            <person name="Zhu W."/>
            <person name="Wang G."/>
        </authorList>
    </citation>
    <scope>NUCLEOTIDE SEQUENCE [LARGE SCALE GENOMIC DNA]</scope>
    <source>
        <strain evidence="2 3">SB22</strain>
    </source>
</reference>
<keyword evidence="1" id="KW-0472">Membrane</keyword>
<protein>
    <submittedName>
        <fullName evidence="2">Potassium transporter TrkH</fullName>
    </submittedName>
</protein>
<dbReference type="GO" id="GO:0008556">
    <property type="term" value="F:P-type potassium transmembrane transporter activity"/>
    <property type="evidence" value="ECO:0007669"/>
    <property type="project" value="InterPro"/>
</dbReference>
<sequence length="38" mass="4033">MSGAMSLESLSLDFILGGTVAAGLLVYLGYALLRPERF</sequence>
<dbReference type="EMBL" id="AVFL01000001">
    <property type="protein sequence ID" value="EWY42439.1"/>
    <property type="molecule type" value="Genomic_DNA"/>
</dbReference>
<keyword evidence="3" id="KW-1185">Reference proteome</keyword>
<evidence type="ECO:0000256" key="1">
    <source>
        <dbReference type="SAM" id="Phobius"/>
    </source>
</evidence>
<feature type="transmembrane region" description="Helical" evidence="1">
    <location>
        <begin position="14"/>
        <end position="33"/>
    </location>
</feature>
<keyword evidence="1" id="KW-1133">Transmembrane helix</keyword>
<accession>W9H8Q3</accession>
<dbReference type="NCBIfam" id="TIGR02115">
    <property type="entry name" value="potass_kdpF"/>
    <property type="match status" value="1"/>
</dbReference>
<keyword evidence="1" id="KW-0812">Transmembrane</keyword>
<dbReference type="InterPro" id="IPR011726">
    <property type="entry name" value="KdpF"/>
</dbReference>
<comment type="caution">
    <text evidence="2">The sequence shown here is derived from an EMBL/GenBank/DDBJ whole genome shotgun (WGS) entry which is preliminary data.</text>
</comment>
<dbReference type="AlphaFoldDB" id="W9H8Q3"/>
<evidence type="ECO:0000313" key="3">
    <source>
        <dbReference type="Proteomes" id="UP000019486"/>
    </source>
</evidence>